<keyword evidence="2" id="KW-1185">Reference proteome</keyword>
<protein>
    <recommendedName>
        <fullName evidence="3">DUF523 domain-containing protein</fullName>
    </recommendedName>
</protein>
<organism evidence="1 2">
    <name type="scientific">Sulfurospirillum tamanense</name>
    <dbReference type="NCBI Taxonomy" id="2813362"/>
    <lineage>
        <taxon>Bacteria</taxon>
        <taxon>Pseudomonadati</taxon>
        <taxon>Campylobacterota</taxon>
        <taxon>Epsilonproteobacteria</taxon>
        <taxon>Campylobacterales</taxon>
        <taxon>Sulfurospirillaceae</taxon>
        <taxon>Sulfurospirillum</taxon>
    </lineage>
</organism>
<proteinExistence type="predicted"/>
<dbReference type="NCBIfam" id="NF045597">
    <property type="entry name" value="TudS_rel_CD3072"/>
    <property type="match status" value="1"/>
</dbReference>
<sequence>MPRSKRLLLLSHCLLNANAKVEGIEPYEGAFKPLILPLIEAGFGLIQLPCPELRHGGMRRWGQVKTQYDTPFYRAHCKTLLEPFVLEILEYQRCGYEVCGCIGVDGSPSCGVHRTCKGDWGGEIDESFCLESCLESLREENEAGVMIASLQALLAEHGITLPFWAINEKSPHEEVATLLKELS</sequence>
<evidence type="ECO:0008006" key="3">
    <source>
        <dbReference type="Google" id="ProtNLM"/>
    </source>
</evidence>
<evidence type="ECO:0000313" key="1">
    <source>
        <dbReference type="EMBL" id="MBN2964280.1"/>
    </source>
</evidence>
<reference evidence="1" key="1">
    <citation type="submission" date="2021-02" db="EMBL/GenBank/DDBJ databases">
        <title>Sulfurospirillum tamanensis sp. nov.</title>
        <authorList>
            <person name="Frolova A."/>
            <person name="Merkel A."/>
            <person name="Slobodkin A."/>
        </authorList>
    </citation>
    <scope>NUCLEOTIDE SEQUENCE</scope>
    <source>
        <strain evidence="1">T05b</strain>
    </source>
</reference>
<reference evidence="1" key="2">
    <citation type="submission" date="2021-02" db="EMBL/GenBank/DDBJ databases">
        <authorList>
            <person name="Merkel A.Y."/>
        </authorList>
    </citation>
    <scope>NUCLEOTIDE SEQUENCE</scope>
    <source>
        <strain evidence="1">T05b</strain>
    </source>
</reference>
<name>A0ABS2WRQ5_9BACT</name>
<dbReference type="EMBL" id="JAFHKK010000009">
    <property type="protein sequence ID" value="MBN2964280.1"/>
    <property type="molecule type" value="Genomic_DNA"/>
</dbReference>
<dbReference type="InterPro" id="IPR054648">
    <property type="entry name" value="TudS-rel"/>
</dbReference>
<dbReference type="RefSeq" id="WP_205458829.1">
    <property type="nucleotide sequence ID" value="NZ_JAFHKK010000009.1"/>
</dbReference>
<comment type="caution">
    <text evidence="1">The sequence shown here is derived from an EMBL/GenBank/DDBJ whole genome shotgun (WGS) entry which is preliminary data.</text>
</comment>
<accession>A0ABS2WRQ5</accession>
<evidence type="ECO:0000313" key="2">
    <source>
        <dbReference type="Proteomes" id="UP000703590"/>
    </source>
</evidence>
<dbReference type="Proteomes" id="UP000703590">
    <property type="component" value="Unassembled WGS sequence"/>
</dbReference>
<gene>
    <name evidence="1" type="ORF">JWV37_05780</name>
</gene>